<sequence>MWVSLLVGSFLVFCTSRTQAVCGTTPPVWRNNNITCPERAVCADVFKTSRDWYNGTRCEEQRTLHNCLCPGGTVCPYTNSAHRVYASAQHLQYICRPVCQVPYCGNLQLRTTDRRNPLNVAQTVEQNAPEFGSRSYYRIDCRCPRHHVPYVQPPGVHRAVHVHSHIYDYQHHKYTTRFVCTTRANENSMPDPCAANHNIDEQ</sequence>
<gene>
    <name evidence="2" type="ORF">CUNI_LOCUS990</name>
</gene>
<feature type="chain" id="PRO_5035882730" evidence="1">
    <location>
        <begin position="21"/>
        <end position="202"/>
    </location>
</feature>
<dbReference type="OrthoDB" id="6042863at2759"/>
<keyword evidence="3" id="KW-1185">Reference proteome</keyword>
<evidence type="ECO:0000313" key="2">
    <source>
        <dbReference type="EMBL" id="CAG5115432.1"/>
    </source>
</evidence>
<reference evidence="2" key="1">
    <citation type="submission" date="2021-04" db="EMBL/GenBank/DDBJ databases">
        <authorList>
            <consortium name="Molecular Ecology Group"/>
        </authorList>
    </citation>
    <scope>NUCLEOTIDE SEQUENCE</scope>
</reference>
<dbReference type="AlphaFoldDB" id="A0A8S3YJ91"/>
<protein>
    <submittedName>
        <fullName evidence="2">Uncharacterized protein</fullName>
    </submittedName>
</protein>
<proteinExistence type="predicted"/>
<accession>A0A8S3YJ91</accession>
<organism evidence="2 3">
    <name type="scientific">Candidula unifasciata</name>
    <dbReference type="NCBI Taxonomy" id="100452"/>
    <lineage>
        <taxon>Eukaryota</taxon>
        <taxon>Metazoa</taxon>
        <taxon>Spiralia</taxon>
        <taxon>Lophotrochozoa</taxon>
        <taxon>Mollusca</taxon>
        <taxon>Gastropoda</taxon>
        <taxon>Heterobranchia</taxon>
        <taxon>Euthyneura</taxon>
        <taxon>Panpulmonata</taxon>
        <taxon>Eupulmonata</taxon>
        <taxon>Stylommatophora</taxon>
        <taxon>Helicina</taxon>
        <taxon>Helicoidea</taxon>
        <taxon>Geomitridae</taxon>
        <taxon>Candidula</taxon>
    </lineage>
</organism>
<evidence type="ECO:0000256" key="1">
    <source>
        <dbReference type="SAM" id="SignalP"/>
    </source>
</evidence>
<dbReference type="EMBL" id="CAJHNH020000115">
    <property type="protein sequence ID" value="CAG5115432.1"/>
    <property type="molecule type" value="Genomic_DNA"/>
</dbReference>
<evidence type="ECO:0000313" key="3">
    <source>
        <dbReference type="Proteomes" id="UP000678393"/>
    </source>
</evidence>
<comment type="caution">
    <text evidence="2">The sequence shown here is derived from an EMBL/GenBank/DDBJ whole genome shotgun (WGS) entry which is preliminary data.</text>
</comment>
<dbReference type="Proteomes" id="UP000678393">
    <property type="component" value="Unassembled WGS sequence"/>
</dbReference>
<keyword evidence="1" id="KW-0732">Signal</keyword>
<feature type="signal peptide" evidence="1">
    <location>
        <begin position="1"/>
        <end position="20"/>
    </location>
</feature>
<name>A0A8S3YJ91_9EUPU</name>